<evidence type="ECO:0000256" key="3">
    <source>
        <dbReference type="ARBA" id="ARBA00013529"/>
    </source>
</evidence>
<evidence type="ECO:0000259" key="8">
    <source>
        <dbReference type="PROSITE" id="PS51379"/>
    </source>
</evidence>
<dbReference type="RefSeq" id="WP_193503158.1">
    <property type="nucleotide sequence ID" value="NZ_JADCKC010000004.1"/>
</dbReference>
<gene>
    <name evidence="9" type="ORF">INF35_13055</name>
</gene>
<name>A0ABR9R6D5_9FIRM</name>
<sequence>MAHMVTDECVACGACVDTCPVGAITLGDKAEVDASSCVDCGACEGVCPTGAIKAE</sequence>
<dbReference type="Gene3D" id="3.30.70.20">
    <property type="match status" value="1"/>
</dbReference>
<dbReference type="InterPro" id="IPR017900">
    <property type="entry name" value="4Fe4S_Fe_S_CS"/>
</dbReference>
<dbReference type="InterPro" id="IPR017896">
    <property type="entry name" value="4Fe4S_Fe-S-bd"/>
</dbReference>
<evidence type="ECO:0000313" key="9">
    <source>
        <dbReference type="EMBL" id="MBE5038717.1"/>
    </source>
</evidence>
<keyword evidence="6" id="KW-0408">Iron</keyword>
<dbReference type="Pfam" id="PF12838">
    <property type="entry name" value="Fer4_7"/>
    <property type="match status" value="1"/>
</dbReference>
<dbReference type="PANTHER" id="PTHR24960">
    <property type="entry name" value="PHOTOSYSTEM I IRON-SULFUR CENTER-RELATED"/>
    <property type="match status" value="1"/>
</dbReference>
<dbReference type="EMBL" id="JADCKC010000004">
    <property type="protein sequence ID" value="MBE5038717.1"/>
    <property type="molecule type" value="Genomic_DNA"/>
</dbReference>
<evidence type="ECO:0000313" key="10">
    <source>
        <dbReference type="Proteomes" id="UP000768567"/>
    </source>
</evidence>
<comment type="cofactor">
    <cofactor evidence="1">
        <name>[4Fe-4S] cluster</name>
        <dbReference type="ChEBI" id="CHEBI:49883"/>
    </cofactor>
</comment>
<evidence type="ECO:0000256" key="5">
    <source>
        <dbReference type="ARBA" id="ARBA00022723"/>
    </source>
</evidence>
<dbReference type="Proteomes" id="UP000768567">
    <property type="component" value="Unassembled WGS sequence"/>
</dbReference>
<dbReference type="PANTHER" id="PTHR24960:SF79">
    <property type="entry name" value="PHOTOSYSTEM I IRON-SULFUR CENTER"/>
    <property type="match status" value="1"/>
</dbReference>
<feature type="domain" description="4Fe-4S ferredoxin-type" evidence="8">
    <location>
        <begin position="1"/>
        <end position="26"/>
    </location>
</feature>
<keyword evidence="5" id="KW-0479">Metal-binding</keyword>
<evidence type="ECO:0000256" key="2">
    <source>
        <dbReference type="ARBA" id="ARBA00003532"/>
    </source>
</evidence>
<evidence type="ECO:0000256" key="1">
    <source>
        <dbReference type="ARBA" id="ARBA00001966"/>
    </source>
</evidence>
<dbReference type="PROSITE" id="PS51379">
    <property type="entry name" value="4FE4S_FER_2"/>
    <property type="match status" value="2"/>
</dbReference>
<proteinExistence type="predicted"/>
<evidence type="ECO:0000256" key="7">
    <source>
        <dbReference type="ARBA" id="ARBA00023014"/>
    </source>
</evidence>
<reference evidence="9 10" key="1">
    <citation type="submission" date="2020-10" db="EMBL/GenBank/DDBJ databases">
        <title>ChiBAC.</title>
        <authorList>
            <person name="Zenner C."/>
            <person name="Hitch T.C.A."/>
            <person name="Clavel T."/>
        </authorList>
    </citation>
    <scope>NUCLEOTIDE SEQUENCE [LARGE SCALE GENOMIC DNA]</scope>
    <source>
        <strain evidence="9 10">DSM 109015</strain>
    </source>
</reference>
<organism evidence="9 10">
    <name type="scientific">Gemmiger gallinarum</name>
    <dbReference type="NCBI Taxonomy" id="2779354"/>
    <lineage>
        <taxon>Bacteria</taxon>
        <taxon>Bacillati</taxon>
        <taxon>Bacillota</taxon>
        <taxon>Clostridia</taxon>
        <taxon>Eubacteriales</taxon>
        <taxon>Gemmiger</taxon>
    </lineage>
</organism>
<protein>
    <recommendedName>
        <fullName evidence="3">Ferredoxin</fullName>
    </recommendedName>
</protein>
<keyword evidence="4" id="KW-0004">4Fe-4S</keyword>
<evidence type="ECO:0000256" key="6">
    <source>
        <dbReference type="ARBA" id="ARBA00023004"/>
    </source>
</evidence>
<comment type="function">
    <text evidence="2">Ferredoxins are iron-sulfur proteins that transfer electrons in a wide variety of metabolic reactions.</text>
</comment>
<keyword evidence="10" id="KW-1185">Reference proteome</keyword>
<dbReference type="SUPFAM" id="SSF54862">
    <property type="entry name" value="4Fe-4S ferredoxins"/>
    <property type="match status" value="1"/>
</dbReference>
<evidence type="ECO:0000256" key="4">
    <source>
        <dbReference type="ARBA" id="ARBA00022485"/>
    </source>
</evidence>
<keyword evidence="7" id="KW-0411">Iron-sulfur</keyword>
<dbReference type="InterPro" id="IPR050157">
    <property type="entry name" value="PSI_iron-sulfur_center"/>
</dbReference>
<dbReference type="PROSITE" id="PS00198">
    <property type="entry name" value="4FE4S_FER_1"/>
    <property type="match status" value="1"/>
</dbReference>
<comment type="caution">
    <text evidence="9">The sequence shown here is derived from an EMBL/GenBank/DDBJ whole genome shotgun (WGS) entry which is preliminary data.</text>
</comment>
<feature type="domain" description="4Fe-4S ferredoxin-type" evidence="8">
    <location>
        <begin position="28"/>
        <end position="55"/>
    </location>
</feature>
<accession>A0ABR9R6D5</accession>